<gene>
    <name evidence="1" type="ORF">EV665_112162</name>
</gene>
<keyword evidence="2" id="KW-1185">Reference proteome</keyword>
<dbReference type="EMBL" id="SLVX01000012">
    <property type="protein sequence ID" value="TCN42427.1"/>
    <property type="molecule type" value="Genomic_DNA"/>
</dbReference>
<protein>
    <recommendedName>
        <fullName evidence="3">DUF4393 domain-containing protein</fullName>
    </recommendedName>
</protein>
<proteinExistence type="predicted"/>
<evidence type="ECO:0008006" key="3">
    <source>
        <dbReference type="Google" id="ProtNLM"/>
    </source>
</evidence>
<dbReference type="Proteomes" id="UP000295351">
    <property type="component" value="Unassembled WGS sequence"/>
</dbReference>
<evidence type="ECO:0000313" key="2">
    <source>
        <dbReference type="Proteomes" id="UP000295351"/>
    </source>
</evidence>
<accession>A0A4R2CMI6</accession>
<organism evidence="1 2">
    <name type="scientific">Shinella granuli</name>
    <dbReference type="NCBI Taxonomy" id="323621"/>
    <lineage>
        <taxon>Bacteria</taxon>
        <taxon>Pseudomonadati</taxon>
        <taxon>Pseudomonadota</taxon>
        <taxon>Alphaproteobacteria</taxon>
        <taxon>Hyphomicrobiales</taxon>
        <taxon>Rhizobiaceae</taxon>
        <taxon>Shinella</taxon>
    </lineage>
</organism>
<reference evidence="1 2" key="1">
    <citation type="submission" date="2019-03" db="EMBL/GenBank/DDBJ databases">
        <title>Genomic Encyclopedia of Type Strains, Phase IV (KMG-IV): sequencing the most valuable type-strain genomes for metagenomic binning, comparative biology and taxonomic classification.</title>
        <authorList>
            <person name="Goeker M."/>
        </authorList>
    </citation>
    <scope>NUCLEOTIDE SEQUENCE [LARGE SCALE GENOMIC DNA]</scope>
    <source>
        <strain evidence="1 2">DSM 18401</strain>
    </source>
</reference>
<comment type="caution">
    <text evidence="1">The sequence shown here is derived from an EMBL/GenBank/DDBJ whole genome shotgun (WGS) entry which is preliminary data.</text>
</comment>
<name>A0A4R2CMI6_SHIGR</name>
<evidence type="ECO:0000313" key="1">
    <source>
        <dbReference type="EMBL" id="TCN42427.1"/>
    </source>
</evidence>
<sequence>MSNDENNGMPKTNAWDAVAFLARSGLGAVPVAGAFLSEVVSTLIPNQRSARVEAYIKALSERLDAVIDNEAMRDLANPWKIDLFEEGAFQAARAVTDQRREYIVSVVSRGLTGDDLAAADARTILSIIKELDERQILILARYLPQYGWGSDYYKQHAAVLDISEPLTMGSSQQTLTKRAYYDHAVSKLVALNLLKESFRTGEYQLPKLDHNGRPEVSNRTLARLGAQVLEHLGFEVNIESYY</sequence>
<dbReference type="RefSeq" id="WP_133035299.1">
    <property type="nucleotide sequence ID" value="NZ_BAABEI010000012.1"/>
</dbReference>
<dbReference type="AlphaFoldDB" id="A0A4R2CMI6"/>